<name>A0A9P7VMI7_9AGAR</name>
<organism evidence="1 2">
    <name type="scientific">Guyanagaster necrorhizus</name>
    <dbReference type="NCBI Taxonomy" id="856835"/>
    <lineage>
        <taxon>Eukaryota</taxon>
        <taxon>Fungi</taxon>
        <taxon>Dikarya</taxon>
        <taxon>Basidiomycota</taxon>
        <taxon>Agaricomycotina</taxon>
        <taxon>Agaricomycetes</taxon>
        <taxon>Agaricomycetidae</taxon>
        <taxon>Agaricales</taxon>
        <taxon>Marasmiineae</taxon>
        <taxon>Physalacriaceae</taxon>
        <taxon>Guyanagaster</taxon>
    </lineage>
</organism>
<protein>
    <submittedName>
        <fullName evidence="1">Uncharacterized protein</fullName>
    </submittedName>
</protein>
<dbReference type="Proteomes" id="UP000812287">
    <property type="component" value="Unassembled WGS sequence"/>
</dbReference>
<reference evidence="1" key="1">
    <citation type="submission" date="2020-11" db="EMBL/GenBank/DDBJ databases">
        <title>Adaptations for nitrogen fixation in a non-lichenized fungal sporocarp promotes dispersal by wood-feeding termites.</title>
        <authorList>
            <consortium name="DOE Joint Genome Institute"/>
            <person name="Koch R.A."/>
            <person name="Yoon G."/>
            <person name="Arayal U."/>
            <person name="Lail K."/>
            <person name="Amirebrahimi M."/>
            <person name="Labutti K."/>
            <person name="Lipzen A."/>
            <person name="Riley R."/>
            <person name="Barry K."/>
            <person name="Henrissat B."/>
            <person name="Grigoriev I.V."/>
            <person name="Herr J.R."/>
            <person name="Aime M.C."/>
        </authorList>
    </citation>
    <scope>NUCLEOTIDE SEQUENCE</scope>
    <source>
        <strain evidence="1">MCA 3950</strain>
    </source>
</reference>
<keyword evidence="2" id="KW-1185">Reference proteome</keyword>
<dbReference type="GeneID" id="66099815"/>
<dbReference type="EMBL" id="MU250545">
    <property type="protein sequence ID" value="KAG7443454.1"/>
    <property type="molecule type" value="Genomic_DNA"/>
</dbReference>
<gene>
    <name evidence="1" type="ORF">BT62DRAFT_1009268</name>
</gene>
<evidence type="ECO:0000313" key="2">
    <source>
        <dbReference type="Proteomes" id="UP000812287"/>
    </source>
</evidence>
<comment type="caution">
    <text evidence="1">The sequence shown here is derived from an EMBL/GenBank/DDBJ whole genome shotgun (WGS) entry which is preliminary data.</text>
</comment>
<dbReference type="AlphaFoldDB" id="A0A9P7VMI7"/>
<evidence type="ECO:0000313" key="1">
    <source>
        <dbReference type="EMBL" id="KAG7443454.1"/>
    </source>
</evidence>
<accession>A0A9P7VMI7</accession>
<proteinExistence type="predicted"/>
<sequence length="517" mass="59500">MKTAIFMASYAYVPVCYEEIVMELQHRIVTLTSGAITRRVGGITLQYLVETRIKSPRRRGEDPQGVHSKRSDHSREKIASVEILFSFLSLLPAVVGFRATPRNDRSDHRTLGKRLGTPAIRSQQVKEDLSSDIRDFQLRCWINQGPNHLRAKSRHHHQDVHIYYSIYPVSNPADIAMTKYAGPCLCNRTSAKKVITTISRIPDTLHVAISTHALYFYLIESFGNYLPLFEIIWSFKLQLLIKILIVVGVQALRPQFLAVAASLGAGIDIFYDTYAARLFMVAVSHANFATDIPHQAFWTSQTSALLYIRRSGLLHRRYNVLLLAQRRDGLLQIKPFPDDRKESRRILHSRRLGRCSMGCYLVLRTRLLDNVFAKAQVRVPPFIVWLCPSAQTYLKATWTMITIHCIHSRFSFRDEWTRLSYFLPIWCEPACPCECLDIFHESFGTSIWSSHECSDSSQNARFQWDSNAYSIYASRNTFNLMVAFRLERAIGTNQPPMPPWPWKVQVAILLPYLNDDR</sequence>
<dbReference type="RefSeq" id="XP_043036954.1">
    <property type="nucleotide sequence ID" value="XM_043177528.1"/>
</dbReference>